<reference evidence="1 2" key="1">
    <citation type="submission" date="2021-11" db="EMBL/GenBank/DDBJ databases">
        <title>Whole genome sequences of diphtheriae toxin producing Corynebacterium ulcerans isolates from cats in Osaka, Japan.</title>
        <authorList>
            <person name="Umeda K."/>
            <person name="Hirai Y."/>
        </authorList>
    </citation>
    <scope>NUCLEOTIDE SEQUENCE [LARGE SCALE GENOMIC DNA]</scope>
    <source>
        <strain evidence="1 2">12109B-1</strain>
    </source>
</reference>
<dbReference type="EMBL" id="BQFK01000001">
    <property type="protein sequence ID" value="GJJ42484.1"/>
    <property type="molecule type" value="Genomic_DNA"/>
</dbReference>
<organism evidence="1 2">
    <name type="scientific">Corynebacterium ulcerans</name>
    <dbReference type="NCBI Taxonomy" id="65058"/>
    <lineage>
        <taxon>Bacteria</taxon>
        <taxon>Bacillati</taxon>
        <taxon>Actinomycetota</taxon>
        <taxon>Actinomycetes</taxon>
        <taxon>Mycobacteriales</taxon>
        <taxon>Corynebacteriaceae</taxon>
        <taxon>Corynebacterium</taxon>
    </lineage>
</organism>
<comment type="caution">
    <text evidence="1">The sequence shown here is derived from an EMBL/GenBank/DDBJ whole genome shotgun (WGS) entry which is preliminary data.</text>
</comment>
<dbReference type="RefSeq" id="WP_014836046.1">
    <property type="nucleotide sequence ID" value="NZ_AP019662.1"/>
</dbReference>
<name>A0ABD0BFI2_CORUL</name>
<protein>
    <submittedName>
        <fullName evidence="1">Uncharacterized protein</fullName>
    </submittedName>
</protein>
<sequence>MRIEPDHARTLIAKLVDDATTPALIVHNAGASLPELGSFFAAYNSCVEAFMARATEHCSRAESLAATALRNLETIENTDASLAASLESL</sequence>
<accession>A0ABD0BFI2</accession>
<dbReference type="AlphaFoldDB" id="A0ABD0BFI2"/>
<evidence type="ECO:0000313" key="1">
    <source>
        <dbReference type="EMBL" id="GJJ42484.1"/>
    </source>
</evidence>
<proteinExistence type="predicted"/>
<evidence type="ECO:0000313" key="2">
    <source>
        <dbReference type="Proteomes" id="UP001205910"/>
    </source>
</evidence>
<gene>
    <name evidence="1" type="ORF">CULCOIPH005_06730</name>
</gene>
<dbReference type="Proteomes" id="UP001205910">
    <property type="component" value="Unassembled WGS sequence"/>
</dbReference>